<name>A0A015W6J7_BACFG</name>
<dbReference type="SUPFAM" id="SSF50969">
    <property type="entry name" value="YVTN repeat-like/Quinoprotein amine dehydrogenase"/>
    <property type="match status" value="1"/>
</dbReference>
<gene>
    <name evidence="1" type="ORF">M124_0086</name>
</gene>
<accession>A0A015W6J7</accession>
<evidence type="ECO:0000313" key="1">
    <source>
        <dbReference type="EMBL" id="EXY76095.1"/>
    </source>
</evidence>
<sequence>MRYCLGLILVLFTSCHLSSTRGLEFPSVDTLKLSSELFLSEELLKPEKMWIHDSLCLIRSSKDEYFFHLFNIAGTKICSFIGFGDAPAEMLSPVDFDVVNDTLQIYDSGKQKISFYALSDLSHGNVENICRQLSINVMASSVICTTDHSFYYLGETNRMYGFINSKIDTSYIDFPEDYRMLNSGLKHLLFQGHLRCSPNFDRLVYAASRFGYLQVLSPQENGSLSLVKDYFVQQPIFRDCSSQDMTAMSLSRENQSGFNDLSVTDELIFALYSGRKANEERSYFANQVWVFDWDGNPVKKMILPQDAWSIYVDQETNKLYTISYGEEKGEYRVHYNIYDLL</sequence>
<dbReference type="InterPro" id="IPR011044">
    <property type="entry name" value="Quino_amine_DH_bsu"/>
</dbReference>
<dbReference type="Proteomes" id="UP000020529">
    <property type="component" value="Unassembled WGS sequence"/>
</dbReference>
<proteinExistence type="predicted"/>
<dbReference type="PATRIC" id="fig|1339315.3.peg.903"/>
<reference evidence="1 2" key="1">
    <citation type="submission" date="2014-02" db="EMBL/GenBank/DDBJ databases">
        <authorList>
            <person name="Sears C."/>
            <person name="Carroll K."/>
            <person name="Sack B.R."/>
            <person name="Qadri F."/>
            <person name="Myers L.L."/>
            <person name="Chung G.-T."/>
            <person name="Escheverria P."/>
            <person name="Fraser C.M."/>
            <person name="Sadzewicz L."/>
            <person name="Shefchek K.A."/>
            <person name="Tallon L."/>
            <person name="Das S.P."/>
            <person name="Daugherty S."/>
            <person name="Mongodin E.F."/>
        </authorList>
    </citation>
    <scope>NUCLEOTIDE SEQUENCE [LARGE SCALE GENOMIC DNA]</scope>
    <source>
        <strain evidence="2">3988T(B)14</strain>
    </source>
</reference>
<dbReference type="Pfam" id="PF15869">
    <property type="entry name" value="TolB_like"/>
    <property type="match status" value="1"/>
</dbReference>
<organism evidence="1 2">
    <name type="scientific">Bacteroides fragilis str. 3988T(B)14</name>
    <dbReference type="NCBI Taxonomy" id="1339315"/>
    <lineage>
        <taxon>Bacteria</taxon>
        <taxon>Pseudomonadati</taxon>
        <taxon>Bacteroidota</taxon>
        <taxon>Bacteroidia</taxon>
        <taxon>Bacteroidales</taxon>
        <taxon>Bacteroidaceae</taxon>
        <taxon>Bacteroides</taxon>
    </lineage>
</organism>
<evidence type="ECO:0000313" key="2">
    <source>
        <dbReference type="Proteomes" id="UP000020529"/>
    </source>
</evidence>
<evidence type="ECO:0008006" key="3">
    <source>
        <dbReference type="Google" id="ProtNLM"/>
    </source>
</evidence>
<dbReference type="EMBL" id="JGCY01000219">
    <property type="protein sequence ID" value="EXY76095.1"/>
    <property type="molecule type" value="Genomic_DNA"/>
</dbReference>
<comment type="caution">
    <text evidence="1">The sequence shown here is derived from an EMBL/GenBank/DDBJ whole genome shotgun (WGS) entry which is preliminary data.</text>
</comment>
<dbReference type="PROSITE" id="PS51257">
    <property type="entry name" value="PROKAR_LIPOPROTEIN"/>
    <property type="match status" value="1"/>
</dbReference>
<protein>
    <recommendedName>
        <fullName evidence="3">TolB-like 6-blade propeller-like protein</fullName>
    </recommendedName>
</protein>
<dbReference type="AlphaFoldDB" id="A0A015W6J7"/>
<dbReference type="RefSeq" id="WP_005813874.1">
    <property type="nucleotide sequence ID" value="NZ_JGCY01000219.1"/>
</dbReference>